<keyword evidence="3" id="KW-1185">Reference proteome</keyword>
<evidence type="ECO:0000259" key="1">
    <source>
        <dbReference type="Pfam" id="PF21747"/>
    </source>
</evidence>
<sequence>MTLSRKSIDQAVSPFYEDWSALSQKIESCFVQEASGCSTLIAEGWQLYEALKTALYGLFGNSAPCPLNESERLEFIRNSRSAHAASSQLTQLFAELKKKIARIKIGYPAE</sequence>
<gene>
    <name evidence="2" type="ORF">DP119_05945</name>
</gene>
<comment type="caution">
    <text evidence="2">The sequence shown here is derived from an EMBL/GenBank/DDBJ whole genome shotgun (WGS) entry which is preliminary data.</text>
</comment>
<dbReference type="InterPro" id="IPR048427">
    <property type="entry name" value="YpoC"/>
</dbReference>
<organism evidence="2 3">
    <name type="scientific">Planococcus maitriensis</name>
    <dbReference type="NCBI Taxonomy" id="221799"/>
    <lineage>
        <taxon>Bacteria</taxon>
        <taxon>Bacillati</taxon>
        <taxon>Bacillota</taxon>
        <taxon>Bacilli</taxon>
        <taxon>Bacillales</taxon>
        <taxon>Caryophanaceae</taxon>
        <taxon>Planococcus</taxon>
    </lineage>
</organism>
<dbReference type="OrthoDB" id="2360594at2"/>
<proteinExistence type="predicted"/>
<name>A0A365KBT1_9BACL</name>
<dbReference type="RefSeq" id="WP_112231710.1">
    <property type="nucleotide sequence ID" value="NZ_QLZQ01000001.1"/>
</dbReference>
<dbReference type="Pfam" id="PF21747">
    <property type="entry name" value="YpoC"/>
    <property type="match status" value="1"/>
</dbReference>
<evidence type="ECO:0000313" key="2">
    <source>
        <dbReference type="EMBL" id="RAZ70205.1"/>
    </source>
</evidence>
<reference evidence="2 3" key="1">
    <citation type="submission" date="2018-06" db="EMBL/GenBank/DDBJ databases">
        <title>The draft genome sequences of strains SCU63 and S1.</title>
        <authorList>
            <person name="Gan L."/>
        </authorList>
    </citation>
    <scope>NUCLEOTIDE SEQUENCE [LARGE SCALE GENOMIC DNA]</scope>
    <source>
        <strain evidence="2 3">S1</strain>
    </source>
</reference>
<dbReference type="EMBL" id="QLZQ01000001">
    <property type="protein sequence ID" value="RAZ70205.1"/>
    <property type="molecule type" value="Genomic_DNA"/>
</dbReference>
<protein>
    <recommendedName>
        <fullName evidence="1">YpoC-like domain-containing protein</fullName>
    </recommendedName>
</protein>
<dbReference type="AlphaFoldDB" id="A0A365KBT1"/>
<feature type="domain" description="YpoC-like" evidence="1">
    <location>
        <begin position="10"/>
        <end position="105"/>
    </location>
</feature>
<accession>A0A365KBT1</accession>
<evidence type="ECO:0000313" key="3">
    <source>
        <dbReference type="Proteomes" id="UP000251869"/>
    </source>
</evidence>
<dbReference type="Proteomes" id="UP000251869">
    <property type="component" value="Unassembled WGS sequence"/>
</dbReference>